<name>A0A2T7UHC4_9BURK</name>
<sequence>MTHRQHPPKKHLLLSATVWALLSISSSALHAETINGVLEKGATWSSLFSVSGESGDSIGQIFRNQSALGKTILAHCLPDMPCQIEQGQRRPLEGQVPQKFSSQAMGWYDITSGRDPRMTSALSNTRQAVGTRQGPLVIAEDNTLRLRGKPILPHVQGNNFLSIVMDYSIGNQDVILLQNTGGSACPALYQFIIVQAGSVKATPEFGSCSDIIYPRWDGQQTITIDMLGYFGPMGSEKEQRQAAMSKETYRYAQGRVTFQDKEIK</sequence>
<comment type="caution">
    <text evidence="2">The sequence shown here is derived from an EMBL/GenBank/DDBJ whole genome shotgun (WGS) entry which is preliminary data.</text>
</comment>
<keyword evidence="3" id="KW-1185">Reference proteome</keyword>
<protein>
    <submittedName>
        <fullName evidence="2">Uncharacterized protein</fullName>
    </submittedName>
</protein>
<reference evidence="2" key="1">
    <citation type="submission" date="2017-04" db="EMBL/GenBank/DDBJ databases">
        <title>Unexpected and diverse lifestyles within the genus Limnohabitans.</title>
        <authorList>
            <person name="Kasalicky V."/>
            <person name="Mehrshad M."/>
            <person name="Andrei S.-A."/>
            <person name="Salcher M."/>
            <person name="Kratochvilova H."/>
            <person name="Simek K."/>
            <person name="Ghai R."/>
        </authorList>
    </citation>
    <scope>NUCLEOTIDE SEQUENCE [LARGE SCALE GENOMIC DNA]</scope>
    <source>
        <strain evidence="2">II-D5</strain>
    </source>
</reference>
<evidence type="ECO:0000313" key="3">
    <source>
        <dbReference type="Proteomes" id="UP000037507"/>
    </source>
</evidence>
<evidence type="ECO:0000256" key="1">
    <source>
        <dbReference type="SAM" id="SignalP"/>
    </source>
</evidence>
<gene>
    <name evidence="2" type="ORF">H663_003870</name>
</gene>
<dbReference type="OrthoDB" id="7280596at2"/>
<evidence type="ECO:0000313" key="2">
    <source>
        <dbReference type="EMBL" id="PVE44099.1"/>
    </source>
</evidence>
<dbReference type="Proteomes" id="UP000037507">
    <property type="component" value="Unassembled WGS sequence"/>
</dbReference>
<accession>A0A2T7UHC4</accession>
<keyword evidence="1" id="KW-0732">Signal</keyword>
<dbReference type="AlphaFoldDB" id="A0A2T7UHC4"/>
<organism evidence="2 3">
    <name type="scientific">Limnohabitans planktonicus II-D5</name>
    <dbReference type="NCBI Taxonomy" id="1293045"/>
    <lineage>
        <taxon>Bacteria</taxon>
        <taxon>Pseudomonadati</taxon>
        <taxon>Pseudomonadota</taxon>
        <taxon>Betaproteobacteria</taxon>
        <taxon>Burkholderiales</taxon>
        <taxon>Comamonadaceae</taxon>
        <taxon>Limnohabitans</taxon>
    </lineage>
</organism>
<proteinExistence type="predicted"/>
<feature type="signal peptide" evidence="1">
    <location>
        <begin position="1"/>
        <end position="31"/>
    </location>
</feature>
<dbReference type="EMBL" id="LFYT02000003">
    <property type="protein sequence ID" value="PVE44099.1"/>
    <property type="molecule type" value="Genomic_DNA"/>
</dbReference>
<dbReference type="RefSeq" id="WP_053176375.1">
    <property type="nucleotide sequence ID" value="NZ_LFYT02000003.1"/>
</dbReference>
<feature type="chain" id="PRO_5015463539" evidence="1">
    <location>
        <begin position="32"/>
        <end position="264"/>
    </location>
</feature>